<protein>
    <submittedName>
        <fullName evidence="5">Silicatein</fullName>
    </submittedName>
</protein>
<evidence type="ECO:0000259" key="3">
    <source>
        <dbReference type="SMART" id="SM00645"/>
    </source>
</evidence>
<name>A0AA35SP82_GEOBA</name>
<keyword evidence="2" id="KW-0732">Signal</keyword>
<dbReference type="SMART" id="SM00645">
    <property type="entry name" value="Pept_C1"/>
    <property type="match status" value="1"/>
</dbReference>
<evidence type="ECO:0000256" key="1">
    <source>
        <dbReference type="ARBA" id="ARBA00008455"/>
    </source>
</evidence>
<dbReference type="InterPro" id="IPR000668">
    <property type="entry name" value="Peptidase_C1A_C"/>
</dbReference>
<dbReference type="Gene3D" id="3.90.70.10">
    <property type="entry name" value="Cysteine proteinases"/>
    <property type="match status" value="1"/>
</dbReference>
<dbReference type="GO" id="GO:0008234">
    <property type="term" value="F:cysteine-type peptidase activity"/>
    <property type="evidence" value="ECO:0007669"/>
    <property type="project" value="InterPro"/>
</dbReference>
<evidence type="ECO:0000313" key="6">
    <source>
        <dbReference type="Proteomes" id="UP001174909"/>
    </source>
</evidence>
<feature type="chain" id="PRO_5041336195" evidence="2">
    <location>
        <begin position="19"/>
        <end position="330"/>
    </location>
</feature>
<dbReference type="GO" id="GO:0006508">
    <property type="term" value="P:proteolysis"/>
    <property type="evidence" value="ECO:0007669"/>
    <property type="project" value="InterPro"/>
</dbReference>
<comment type="caution">
    <text evidence="5">The sequence shown here is derived from an EMBL/GenBank/DDBJ whole genome shotgun (WGS) entry which is preliminary data.</text>
</comment>
<organism evidence="5 6">
    <name type="scientific">Geodia barretti</name>
    <name type="common">Barrett's horny sponge</name>
    <dbReference type="NCBI Taxonomy" id="519541"/>
    <lineage>
        <taxon>Eukaryota</taxon>
        <taxon>Metazoa</taxon>
        <taxon>Porifera</taxon>
        <taxon>Demospongiae</taxon>
        <taxon>Heteroscleromorpha</taxon>
        <taxon>Tetractinellida</taxon>
        <taxon>Astrophorina</taxon>
        <taxon>Geodiidae</taxon>
        <taxon>Geodia</taxon>
    </lineage>
</organism>
<dbReference type="PRINTS" id="PR00705">
    <property type="entry name" value="PAPAIN"/>
</dbReference>
<dbReference type="SUPFAM" id="SSF54001">
    <property type="entry name" value="Cysteine proteinases"/>
    <property type="match status" value="1"/>
</dbReference>
<dbReference type="InterPro" id="IPR025660">
    <property type="entry name" value="Pept_his_AS"/>
</dbReference>
<dbReference type="EMBL" id="CASHTH010002598">
    <property type="protein sequence ID" value="CAI8032371.1"/>
    <property type="molecule type" value="Genomic_DNA"/>
</dbReference>
<dbReference type="InterPro" id="IPR013128">
    <property type="entry name" value="Peptidase_C1A"/>
</dbReference>
<feature type="domain" description="Cathepsin propeptide inhibitor" evidence="4">
    <location>
        <begin position="28"/>
        <end position="86"/>
    </location>
</feature>
<comment type="similarity">
    <text evidence="1">Belongs to the peptidase C1 family.</text>
</comment>
<evidence type="ECO:0000259" key="4">
    <source>
        <dbReference type="SMART" id="SM00848"/>
    </source>
</evidence>
<dbReference type="InterPro" id="IPR038765">
    <property type="entry name" value="Papain-like_cys_pep_sf"/>
</dbReference>
<proteinExistence type="inferred from homology"/>
<dbReference type="Pfam" id="PF00112">
    <property type="entry name" value="Peptidase_C1"/>
    <property type="match status" value="1"/>
</dbReference>
<dbReference type="PANTHER" id="PTHR12411">
    <property type="entry name" value="CYSTEINE PROTEASE FAMILY C1-RELATED"/>
    <property type="match status" value="1"/>
</dbReference>
<gene>
    <name evidence="5" type="ORF">GBAR_LOCUS18304</name>
</gene>
<evidence type="ECO:0000313" key="5">
    <source>
        <dbReference type="EMBL" id="CAI8032371.1"/>
    </source>
</evidence>
<feature type="signal peptide" evidence="2">
    <location>
        <begin position="1"/>
        <end position="18"/>
    </location>
</feature>
<feature type="domain" description="Peptidase C1A papain C-terminal" evidence="3">
    <location>
        <begin position="114"/>
        <end position="329"/>
    </location>
</feature>
<keyword evidence="6" id="KW-1185">Reference proteome</keyword>
<accession>A0AA35SP82</accession>
<dbReference type="AlphaFoldDB" id="A0AA35SP82"/>
<dbReference type="SMART" id="SM00848">
    <property type="entry name" value="Inhibitor_I29"/>
    <property type="match status" value="1"/>
</dbReference>
<dbReference type="PROSITE" id="PS00639">
    <property type="entry name" value="THIOL_PROTEASE_HIS"/>
    <property type="match status" value="1"/>
</dbReference>
<evidence type="ECO:0000256" key="2">
    <source>
        <dbReference type="SAM" id="SignalP"/>
    </source>
</evidence>
<reference evidence="5" key="1">
    <citation type="submission" date="2023-03" db="EMBL/GenBank/DDBJ databases">
        <authorList>
            <person name="Steffen K."/>
            <person name="Cardenas P."/>
        </authorList>
    </citation>
    <scope>NUCLEOTIDE SEQUENCE</scope>
</reference>
<dbReference type="FunFam" id="3.90.70.10:FF:000109">
    <property type="entry name" value="Cysteine protease"/>
    <property type="match status" value="1"/>
</dbReference>
<sequence>MKMLSVLVCCVLLAVVRCEVQYQHPEEWDLWKTEHGKSYESQREELERHLVWLSNREYINAHNANSDIFGFTLSMNHFGDISDTEFREHYLTYEPVGQHNSSKVFDPTPYSSTLPEYVDWRTMRAVTPVKRQGQCGSSYAFATTGAIEGAWALANGVLQPLSEQNIIDCSVVYGNHGCKGGNMYNSYQYIVANDGIDTANAYGYIEQQSYCKYTTGGLGAEITGFIQIASGNEQDLQTAVAYVGPIATAVDASSSAFRYYSGGVYSSIRCSRTKMNHAVLVTGFGTYNGADYYLVKNSWSKGWGVGGYIMMSRNSYNQCGISTDASYPSL</sequence>
<dbReference type="InterPro" id="IPR039417">
    <property type="entry name" value="Peptidase_C1A_papain-like"/>
</dbReference>
<dbReference type="Proteomes" id="UP001174909">
    <property type="component" value="Unassembled WGS sequence"/>
</dbReference>
<dbReference type="CDD" id="cd02248">
    <property type="entry name" value="Peptidase_C1A"/>
    <property type="match status" value="1"/>
</dbReference>
<dbReference type="InterPro" id="IPR013201">
    <property type="entry name" value="Prot_inhib_I29"/>
</dbReference>
<dbReference type="Pfam" id="PF08246">
    <property type="entry name" value="Inhibitor_I29"/>
    <property type="match status" value="1"/>
</dbReference>